<feature type="chain" id="PRO_5041321598" description="Secreted protein" evidence="2">
    <location>
        <begin position="16"/>
        <end position="170"/>
    </location>
</feature>
<name>A0AA40EJ99_9PEZI</name>
<gene>
    <name evidence="3" type="ORF">B0T18DRAFT_207724</name>
</gene>
<evidence type="ECO:0008006" key="5">
    <source>
        <dbReference type="Google" id="ProtNLM"/>
    </source>
</evidence>
<dbReference type="AlphaFoldDB" id="A0AA40EJ99"/>
<feature type="region of interest" description="Disordered" evidence="1">
    <location>
        <begin position="104"/>
        <end position="125"/>
    </location>
</feature>
<keyword evidence="4" id="KW-1185">Reference proteome</keyword>
<dbReference type="EMBL" id="JAUKUD010000006">
    <property type="protein sequence ID" value="KAK0740367.1"/>
    <property type="molecule type" value="Genomic_DNA"/>
</dbReference>
<evidence type="ECO:0000256" key="2">
    <source>
        <dbReference type="SAM" id="SignalP"/>
    </source>
</evidence>
<evidence type="ECO:0000313" key="4">
    <source>
        <dbReference type="Proteomes" id="UP001172155"/>
    </source>
</evidence>
<feature type="signal peptide" evidence="2">
    <location>
        <begin position="1"/>
        <end position="15"/>
    </location>
</feature>
<feature type="compositionally biased region" description="Polar residues" evidence="1">
    <location>
        <begin position="104"/>
        <end position="121"/>
    </location>
</feature>
<feature type="region of interest" description="Disordered" evidence="1">
    <location>
        <begin position="147"/>
        <end position="170"/>
    </location>
</feature>
<sequence>MLVVLPALALASAFSRFDDHTLRVLVPMSTTARHTTHTIQSSTWLESPPIIDAGTGHQLDPSWLLRTEAIAATAMAALNHEESKETRLIGKDWAYRQLLDSLKHTSTASGRRQPTRASASGSPLPFHGNSVLPQYCLLQCYVGRGGESSGTKLSSPLERESQGSQASPHL</sequence>
<dbReference type="Proteomes" id="UP001172155">
    <property type="component" value="Unassembled WGS sequence"/>
</dbReference>
<evidence type="ECO:0000313" key="3">
    <source>
        <dbReference type="EMBL" id="KAK0740367.1"/>
    </source>
</evidence>
<proteinExistence type="predicted"/>
<keyword evidence="2" id="KW-0732">Signal</keyword>
<evidence type="ECO:0000256" key="1">
    <source>
        <dbReference type="SAM" id="MobiDB-lite"/>
    </source>
</evidence>
<accession>A0AA40EJ99</accession>
<protein>
    <recommendedName>
        <fullName evidence="5">Secreted protein</fullName>
    </recommendedName>
</protein>
<organism evidence="3 4">
    <name type="scientific">Schizothecium vesticola</name>
    <dbReference type="NCBI Taxonomy" id="314040"/>
    <lineage>
        <taxon>Eukaryota</taxon>
        <taxon>Fungi</taxon>
        <taxon>Dikarya</taxon>
        <taxon>Ascomycota</taxon>
        <taxon>Pezizomycotina</taxon>
        <taxon>Sordariomycetes</taxon>
        <taxon>Sordariomycetidae</taxon>
        <taxon>Sordariales</taxon>
        <taxon>Schizotheciaceae</taxon>
        <taxon>Schizothecium</taxon>
    </lineage>
</organism>
<comment type="caution">
    <text evidence="3">The sequence shown here is derived from an EMBL/GenBank/DDBJ whole genome shotgun (WGS) entry which is preliminary data.</text>
</comment>
<reference evidence="3" key="1">
    <citation type="submission" date="2023-06" db="EMBL/GenBank/DDBJ databases">
        <title>Genome-scale phylogeny and comparative genomics of the fungal order Sordariales.</title>
        <authorList>
            <consortium name="Lawrence Berkeley National Laboratory"/>
            <person name="Hensen N."/>
            <person name="Bonometti L."/>
            <person name="Westerberg I."/>
            <person name="Brannstrom I.O."/>
            <person name="Guillou S."/>
            <person name="Cros-Aarteil S."/>
            <person name="Calhoun S."/>
            <person name="Haridas S."/>
            <person name="Kuo A."/>
            <person name="Mondo S."/>
            <person name="Pangilinan J."/>
            <person name="Riley R."/>
            <person name="LaButti K."/>
            <person name="Andreopoulos B."/>
            <person name="Lipzen A."/>
            <person name="Chen C."/>
            <person name="Yanf M."/>
            <person name="Daum C."/>
            <person name="Ng V."/>
            <person name="Clum A."/>
            <person name="Steindorff A."/>
            <person name="Ohm R."/>
            <person name="Martin F."/>
            <person name="Silar P."/>
            <person name="Natvig D."/>
            <person name="Lalanne C."/>
            <person name="Gautier V."/>
            <person name="Ament-velasquez S.L."/>
            <person name="Kruys A."/>
            <person name="Hutchinson M.I."/>
            <person name="Powell A.J."/>
            <person name="Barry K."/>
            <person name="Miller A.N."/>
            <person name="Grigoriev I.V."/>
            <person name="Debuchy R."/>
            <person name="Gladieux P."/>
            <person name="Thoren M.H."/>
            <person name="Johannesson H."/>
        </authorList>
    </citation>
    <scope>NUCLEOTIDE SEQUENCE</scope>
    <source>
        <strain evidence="3">SMH3187-1</strain>
    </source>
</reference>